<comment type="caution">
    <text evidence="7">The sequence shown here is derived from an EMBL/GenBank/DDBJ whole genome shotgun (WGS) entry which is preliminary data.</text>
</comment>
<evidence type="ECO:0000259" key="6">
    <source>
        <dbReference type="Pfam" id="PF09864"/>
    </source>
</evidence>
<proteinExistence type="predicted"/>
<sequence length="120" mass="13525">MKPHIKAHLPKSLLISFVIVSMQACSPQASIEDKKRQEAEDAKQYTQVIFECERNDPVTVRFYQDSERAVMTRNNEDIELTQQPTASGFSYSNGPNSIRGKGDDLTVHIGRMAAIHCRAM</sequence>
<accession>A0A8H9IHY8</accession>
<reference evidence="7" key="2">
    <citation type="submission" date="2020-09" db="EMBL/GenBank/DDBJ databases">
        <authorList>
            <person name="Sun Q."/>
            <person name="Kim S."/>
        </authorList>
    </citation>
    <scope>NUCLEOTIDE SEQUENCE</scope>
    <source>
        <strain evidence="7">KCTC 32337</strain>
    </source>
</reference>
<dbReference type="Gene3D" id="2.40.128.200">
    <property type="match status" value="1"/>
</dbReference>
<organism evidence="7 8">
    <name type="scientific">Paraglaciecola chathamensis</name>
    <dbReference type="NCBI Taxonomy" id="368405"/>
    <lineage>
        <taxon>Bacteria</taxon>
        <taxon>Pseudomonadati</taxon>
        <taxon>Pseudomonadota</taxon>
        <taxon>Gammaproteobacteria</taxon>
        <taxon>Alteromonadales</taxon>
        <taxon>Alteromonadaceae</taxon>
        <taxon>Paraglaciecola</taxon>
    </lineage>
</organism>
<evidence type="ECO:0000256" key="1">
    <source>
        <dbReference type="ARBA" id="ARBA00022729"/>
    </source>
</evidence>
<evidence type="ECO:0000256" key="5">
    <source>
        <dbReference type="SAM" id="MobiDB-lite"/>
    </source>
</evidence>
<evidence type="ECO:0000313" key="7">
    <source>
        <dbReference type="EMBL" id="GGZ81225.1"/>
    </source>
</evidence>
<feature type="compositionally biased region" description="Polar residues" evidence="5">
    <location>
        <begin position="81"/>
        <end position="96"/>
    </location>
</feature>
<gene>
    <name evidence="7" type="ORF">GCM10011274_43890</name>
</gene>
<evidence type="ECO:0000256" key="4">
    <source>
        <dbReference type="ARBA" id="ARBA00023288"/>
    </source>
</evidence>
<dbReference type="RefSeq" id="WP_007989451.1">
    <property type="nucleotide sequence ID" value="NZ_BMZC01000018.1"/>
</dbReference>
<keyword evidence="4" id="KW-0449">Lipoprotein</keyword>
<evidence type="ECO:0000256" key="3">
    <source>
        <dbReference type="ARBA" id="ARBA00023139"/>
    </source>
</evidence>
<dbReference type="EMBL" id="BMZC01000018">
    <property type="protein sequence ID" value="GGZ81225.1"/>
    <property type="molecule type" value="Genomic_DNA"/>
</dbReference>
<dbReference type="Proteomes" id="UP000622604">
    <property type="component" value="Unassembled WGS sequence"/>
</dbReference>
<feature type="domain" description="C-type lysozyme inhibitor" evidence="6">
    <location>
        <begin position="50"/>
        <end position="111"/>
    </location>
</feature>
<keyword evidence="3" id="KW-0564">Palmitate</keyword>
<dbReference type="SUPFAM" id="SSF141488">
    <property type="entry name" value="YdhA-like"/>
    <property type="match status" value="1"/>
</dbReference>
<dbReference type="AlphaFoldDB" id="A0A8H9IHY8"/>
<feature type="region of interest" description="Disordered" evidence="5">
    <location>
        <begin position="81"/>
        <end position="102"/>
    </location>
</feature>
<evidence type="ECO:0000313" key="8">
    <source>
        <dbReference type="Proteomes" id="UP000622604"/>
    </source>
</evidence>
<protein>
    <recommendedName>
        <fullName evidence="6">C-type lysozyme inhibitor domain-containing protein</fullName>
    </recommendedName>
</protein>
<evidence type="ECO:0000256" key="2">
    <source>
        <dbReference type="ARBA" id="ARBA00023136"/>
    </source>
</evidence>
<keyword evidence="2" id="KW-0472">Membrane</keyword>
<name>A0A8H9IHY8_9ALTE</name>
<keyword evidence="1" id="KW-0732">Signal</keyword>
<dbReference type="InterPro" id="IPR018660">
    <property type="entry name" value="MliC"/>
</dbReference>
<dbReference type="InterPro" id="IPR036328">
    <property type="entry name" value="MliC_sf"/>
</dbReference>
<reference evidence="7" key="1">
    <citation type="journal article" date="2014" name="Int. J. Syst. Evol. Microbiol.">
        <title>Complete genome sequence of Corynebacterium casei LMG S-19264T (=DSM 44701T), isolated from a smear-ripened cheese.</title>
        <authorList>
            <consortium name="US DOE Joint Genome Institute (JGI-PGF)"/>
            <person name="Walter F."/>
            <person name="Albersmeier A."/>
            <person name="Kalinowski J."/>
            <person name="Ruckert C."/>
        </authorList>
    </citation>
    <scope>NUCLEOTIDE SEQUENCE</scope>
    <source>
        <strain evidence="7">KCTC 32337</strain>
    </source>
</reference>
<dbReference type="Pfam" id="PF09864">
    <property type="entry name" value="MliC"/>
    <property type="match status" value="1"/>
</dbReference>
<dbReference type="PROSITE" id="PS51257">
    <property type="entry name" value="PROKAR_LIPOPROTEIN"/>
    <property type="match status" value="1"/>
</dbReference>